<evidence type="ECO:0000313" key="1">
    <source>
        <dbReference type="Ensembl" id="ENSMMSP00000030915.1"/>
    </source>
</evidence>
<dbReference type="GeneTree" id="ENSGT00910000148620"/>
<organism evidence="1 2">
    <name type="scientific">Moschus moschiferus</name>
    <name type="common">Siberian musk deer</name>
    <name type="synonym">Moschus sibiricus</name>
    <dbReference type="NCBI Taxonomy" id="68415"/>
    <lineage>
        <taxon>Eukaryota</taxon>
        <taxon>Metazoa</taxon>
        <taxon>Chordata</taxon>
        <taxon>Craniata</taxon>
        <taxon>Vertebrata</taxon>
        <taxon>Euteleostomi</taxon>
        <taxon>Mammalia</taxon>
        <taxon>Eutheria</taxon>
        <taxon>Laurasiatheria</taxon>
        <taxon>Artiodactyla</taxon>
        <taxon>Ruminantia</taxon>
        <taxon>Pecora</taxon>
        <taxon>Moschidae</taxon>
        <taxon>Moschus</taxon>
    </lineage>
</organism>
<sequence length="105" mass="12102">MAFLVATCGGLDSGFVPSVQDFDKKLTEADAYLQILIEQLKLFDDKLQNCQDDEQRKKIETLKETTNSMVESIKHCIVLLQIAKDQYIAENHADGIIYEFRFEPW</sequence>
<dbReference type="Proteomes" id="UP000694544">
    <property type="component" value="Unplaced"/>
</dbReference>
<accession>A0A8C6FYG8</accession>
<evidence type="ECO:0000313" key="2">
    <source>
        <dbReference type="Proteomes" id="UP000694544"/>
    </source>
</evidence>
<proteinExistence type="predicted"/>
<reference evidence="1" key="1">
    <citation type="submission" date="2025-08" db="UniProtKB">
        <authorList>
            <consortium name="Ensembl"/>
        </authorList>
    </citation>
    <scope>IDENTIFICATION</scope>
</reference>
<reference evidence="1" key="2">
    <citation type="submission" date="2025-09" db="UniProtKB">
        <authorList>
            <consortium name="Ensembl"/>
        </authorList>
    </citation>
    <scope>IDENTIFICATION</scope>
</reference>
<dbReference type="Ensembl" id="ENSMMST00000034012.1">
    <property type="protein sequence ID" value="ENSMMSP00000030915.1"/>
    <property type="gene ID" value="ENSMMSG00000023026.1"/>
</dbReference>
<dbReference type="AlphaFoldDB" id="A0A8C6FYG8"/>
<keyword evidence="2" id="KW-1185">Reference proteome</keyword>
<name>A0A8C6FYG8_MOSMO</name>
<protein>
    <submittedName>
        <fullName evidence="1">Uncharacterized protein</fullName>
    </submittedName>
</protein>